<proteinExistence type="predicted"/>
<evidence type="ECO:0000313" key="3">
    <source>
        <dbReference type="EMBL" id="HIR56631.1"/>
    </source>
</evidence>
<feature type="compositionally biased region" description="Acidic residues" evidence="1">
    <location>
        <begin position="26"/>
        <end position="36"/>
    </location>
</feature>
<protein>
    <submittedName>
        <fullName evidence="3">Uncharacterized protein</fullName>
    </submittedName>
</protein>
<name>A0A9D1J0I3_9FIRM</name>
<evidence type="ECO:0000256" key="1">
    <source>
        <dbReference type="SAM" id="MobiDB-lite"/>
    </source>
</evidence>
<gene>
    <name evidence="3" type="ORF">IAA54_03100</name>
</gene>
<evidence type="ECO:0000313" key="4">
    <source>
        <dbReference type="Proteomes" id="UP000886785"/>
    </source>
</evidence>
<dbReference type="EMBL" id="DVHF01000036">
    <property type="protein sequence ID" value="HIR56631.1"/>
    <property type="molecule type" value="Genomic_DNA"/>
</dbReference>
<dbReference type="Proteomes" id="UP000886785">
    <property type="component" value="Unassembled WGS sequence"/>
</dbReference>
<feature type="region of interest" description="Disordered" evidence="1">
    <location>
        <begin position="1"/>
        <end position="36"/>
    </location>
</feature>
<accession>A0A9D1J0I3</accession>
<comment type="caution">
    <text evidence="3">The sequence shown here is derived from an EMBL/GenBank/DDBJ whole genome shotgun (WGS) entry which is preliminary data.</text>
</comment>
<sequence>MTDLDHFSEIAEEMMNGEAPAKEEQERAEDGEEKSDMEELTALCERLLIRTMAMQNSLVDLHAEIKENRMEYNRDRKNMWLVLTDLDEARQEFLDEKKKRKEAANQGGILRSIGISAVFTPFLWNGISACVHGAFGSAEALGEIGASLTVSLFSIAGGLALILLAPLLREILRALAEGDGEKEEEEEDQAEFEELMRLLKSENVKTGSEEDPSDTP</sequence>
<organism evidence="3 4">
    <name type="scientific">Candidatus Gallacutalibacter pullicola</name>
    <dbReference type="NCBI Taxonomy" id="2840830"/>
    <lineage>
        <taxon>Bacteria</taxon>
        <taxon>Bacillati</taxon>
        <taxon>Bacillota</taxon>
        <taxon>Clostridia</taxon>
        <taxon>Eubacteriales</taxon>
        <taxon>Candidatus Gallacutalibacter</taxon>
    </lineage>
</organism>
<keyword evidence="2" id="KW-0812">Transmembrane</keyword>
<reference evidence="3" key="2">
    <citation type="journal article" date="2021" name="PeerJ">
        <title>Extensive microbial diversity within the chicken gut microbiome revealed by metagenomics and culture.</title>
        <authorList>
            <person name="Gilroy R."/>
            <person name="Ravi A."/>
            <person name="Getino M."/>
            <person name="Pursley I."/>
            <person name="Horton D.L."/>
            <person name="Alikhan N.F."/>
            <person name="Baker D."/>
            <person name="Gharbi K."/>
            <person name="Hall N."/>
            <person name="Watson M."/>
            <person name="Adriaenssens E.M."/>
            <person name="Foster-Nyarko E."/>
            <person name="Jarju S."/>
            <person name="Secka A."/>
            <person name="Antonio M."/>
            <person name="Oren A."/>
            <person name="Chaudhuri R.R."/>
            <person name="La Ragione R."/>
            <person name="Hildebrand F."/>
            <person name="Pallen M.J."/>
        </authorList>
    </citation>
    <scope>NUCLEOTIDE SEQUENCE</scope>
    <source>
        <strain evidence="3">ChiSjej1B19-7085</strain>
    </source>
</reference>
<keyword evidence="2" id="KW-0472">Membrane</keyword>
<feature type="transmembrane region" description="Helical" evidence="2">
    <location>
        <begin position="144"/>
        <end position="165"/>
    </location>
</feature>
<reference evidence="3" key="1">
    <citation type="submission" date="2020-10" db="EMBL/GenBank/DDBJ databases">
        <authorList>
            <person name="Gilroy R."/>
        </authorList>
    </citation>
    <scope>NUCLEOTIDE SEQUENCE</scope>
    <source>
        <strain evidence="3">ChiSjej1B19-7085</strain>
    </source>
</reference>
<dbReference type="AlphaFoldDB" id="A0A9D1J0I3"/>
<feature type="transmembrane region" description="Helical" evidence="2">
    <location>
        <begin position="108"/>
        <end position="124"/>
    </location>
</feature>
<keyword evidence="2" id="KW-1133">Transmembrane helix</keyword>
<evidence type="ECO:0000256" key="2">
    <source>
        <dbReference type="SAM" id="Phobius"/>
    </source>
</evidence>